<keyword evidence="2" id="KW-0812">Transmembrane</keyword>
<evidence type="ECO:0000313" key="3">
    <source>
        <dbReference type="EMBL" id="KAE8709140.1"/>
    </source>
</evidence>
<accession>A0A6A3AWJ7</accession>
<sequence>MTQSMTSDAEIGKSGSGTLLLLLYMIRCLMAKRILWKFQAAKKLRSRTKKRTLDPTQQGSPRKQKTLESFLMKRCNDMDDPEDQSKLKYPWKM</sequence>
<organism evidence="3 4">
    <name type="scientific">Hibiscus syriacus</name>
    <name type="common">Rose of Sharon</name>
    <dbReference type="NCBI Taxonomy" id="106335"/>
    <lineage>
        <taxon>Eukaryota</taxon>
        <taxon>Viridiplantae</taxon>
        <taxon>Streptophyta</taxon>
        <taxon>Embryophyta</taxon>
        <taxon>Tracheophyta</taxon>
        <taxon>Spermatophyta</taxon>
        <taxon>Magnoliopsida</taxon>
        <taxon>eudicotyledons</taxon>
        <taxon>Gunneridae</taxon>
        <taxon>Pentapetalae</taxon>
        <taxon>rosids</taxon>
        <taxon>malvids</taxon>
        <taxon>Malvales</taxon>
        <taxon>Malvaceae</taxon>
        <taxon>Malvoideae</taxon>
        <taxon>Hibiscus</taxon>
    </lineage>
</organism>
<keyword evidence="2" id="KW-0472">Membrane</keyword>
<evidence type="ECO:0000256" key="2">
    <source>
        <dbReference type="SAM" id="Phobius"/>
    </source>
</evidence>
<evidence type="ECO:0000256" key="1">
    <source>
        <dbReference type="SAM" id="MobiDB-lite"/>
    </source>
</evidence>
<proteinExistence type="predicted"/>
<dbReference type="EMBL" id="VEPZ02000937">
    <property type="protein sequence ID" value="KAE8709140.1"/>
    <property type="molecule type" value="Genomic_DNA"/>
</dbReference>
<dbReference type="AlphaFoldDB" id="A0A6A3AWJ7"/>
<evidence type="ECO:0000313" key="4">
    <source>
        <dbReference type="Proteomes" id="UP000436088"/>
    </source>
</evidence>
<name>A0A6A3AWJ7_HIBSY</name>
<feature type="region of interest" description="Disordered" evidence="1">
    <location>
        <begin position="74"/>
        <end position="93"/>
    </location>
</feature>
<keyword evidence="2" id="KW-1133">Transmembrane helix</keyword>
<keyword evidence="4" id="KW-1185">Reference proteome</keyword>
<protein>
    <submittedName>
        <fullName evidence="3">Uncharacterized protein</fullName>
    </submittedName>
</protein>
<feature type="transmembrane region" description="Helical" evidence="2">
    <location>
        <begin position="15"/>
        <end position="35"/>
    </location>
</feature>
<feature type="region of interest" description="Disordered" evidence="1">
    <location>
        <begin position="43"/>
        <end position="67"/>
    </location>
</feature>
<gene>
    <name evidence="3" type="ORF">F3Y22_tig00110332pilonHSYRG00985</name>
</gene>
<comment type="caution">
    <text evidence="3">The sequence shown here is derived from an EMBL/GenBank/DDBJ whole genome shotgun (WGS) entry which is preliminary data.</text>
</comment>
<reference evidence="3" key="1">
    <citation type="submission" date="2019-09" db="EMBL/GenBank/DDBJ databases">
        <title>Draft genome information of white flower Hibiscus syriacus.</title>
        <authorList>
            <person name="Kim Y.-M."/>
        </authorList>
    </citation>
    <scope>NUCLEOTIDE SEQUENCE [LARGE SCALE GENOMIC DNA]</scope>
    <source>
        <strain evidence="3">YM2019G1</strain>
    </source>
</reference>
<dbReference type="Proteomes" id="UP000436088">
    <property type="component" value="Unassembled WGS sequence"/>
</dbReference>